<gene>
    <name evidence="2" type="ORF">VSX56_10750</name>
</gene>
<reference evidence="2 3" key="1">
    <citation type="submission" date="2024-06" db="EMBL/GenBank/DDBJ databases">
        <title>Thioclava kandeliae sp. nov. from a rhizosphere soil sample of Kandelia candel in a mangrove.</title>
        <authorList>
            <person name="Mu T."/>
        </authorList>
    </citation>
    <scope>NUCLEOTIDE SEQUENCE [LARGE SCALE GENOMIC DNA]</scope>
    <source>
        <strain evidence="2 3">CPCC 100088</strain>
    </source>
</reference>
<comment type="caution">
    <text evidence="2">The sequence shown here is derived from an EMBL/GenBank/DDBJ whole genome shotgun (WGS) entry which is preliminary data.</text>
</comment>
<dbReference type="EMBL" id="JAYWLC010000007">
    <property type="protein sequence ID" value="MER5172254.1"/>
    <property type="molecule type" value="Genomic_DNA"/>
</dbReference>
<sequence>MTTDTTLREIFTATKVIAVVGYSANTDRPSHMVAKFLQGKGYRVIPVNPGLAGQSELGETVYADLASIPDGIAVDMVDIFRRSDAVPEITREALEHLPSLRTVWMQIGVANAEAAELAEQAGKTVVQDRCPKIEMPRLGL</sequence>
<dbReference type="InterPro" id="IPR003781">
    <property type="entry name" value="CoA-bd"/>
</dbReference>
<evidence type="ECO:0000313" key="2">
    <source>
        <dbReference type="EMBL" id="MER5172254.1"/>
    </source>
</evidence>
<organism evidence="2 3">
    <name type="scientific">Thioclava kandeliae</name>
    <dbReference type="NCBI Taxonomy" id="3070818"/>
    <lineage>
        <taxon>Bacteria</taxon>
        <taxon>Pseudomonadati</taxon>
        <taxon>Pseudomonadota</taxon>
        <taxon>Alphaproteobacteria</taxon>
        <taxon>Rhodobacterales</taxon>
        <taxon>Paracoccaceae</taxon>
        <taxon>Thioclava</taxon>
    </lineage>
</organism>
<name>A0ABV1SH69_9RHOB</name>
<dbReference type="Gene3D" id="3.40.50.720">
    <property type="entry name" value="NAD(P)-binding Rossmann-like Domain"/>
    <property type="match status" value="1"/>
</dbReference>
<dbReference type="PANTHER" id="PTHR33303:SF2">
    <property type="entry name" value="COA-BINDING DOMAIN-CONTAINING PROTEIN"/>
    <property type="match status" value="1"/>
</dbReference>
<dbReference type="SMART" id="SM00881">
    <property type="entry name" value="CoA_binding"/>
    <property type="match status" value="1"/>
</dbReference>
<feature type="domain" description="CoA-binding" evidence="1">
    <location>
        <begin position="10"/>
        <end position="109"/>
    </location>
</feature>
<evidence type="ECO:0000259" key="1">
    <source>
        <dbReference type="SMART" id="SM00881"/>
    </source>
</evidence>
<protein>
    <submittedName>
        <fullName evidence="2">CoA-binding protein</fullName>
    </submittedName>
</protein>
<dbReference type="PANTHER" id="PTHR33303">
    <property type="entry name" value="CYTOPLASMIC PROTEIN-RELATED"/>
    <property type="match status" value="1"/>
</dbReference>
<accession>A0ABV1SH69</accession>
<evidence type="ECO:0000313" key="3">
    <source>
        <dbReference type="Proteomes" id="UP001438953"/>
    </source>
</evidence>
<dbReference type="Proteomes" id="UP001438953">
    <property type="component" value="Unassembled WGS sequence"/>
</dbReference>
<dbReference type="Pfam" id="PF13380">
    <property type="entry name" value="CoA_binding_2"/>
    <property type="match status" value="1"/>
</dbReference>
<dbReference type="RefSeq" id="WP_339113164.1">
    <property type="nucleotide sequence ID" value="NZ_JAYWLC010000007.1"/>
</dbReference>
<dbReference type="SUPFAM" id="SSF51735">
    <property type="entry name" value="NAD(P)-binding Rossmann-fold domains"/>
    <property type="match status" value="1"/>
</dbReference>
<keyword evidence="3" id="KW-1185">Reference proteome</keyword>
<dbReference type="InterPro" id="IPR036291">
    <property type="entry name" value="NAD(P)-bd_dom_sf"/>
</dbReference>
<proteinExistence type="predicted"/>